<comment type="catalytic activity">
    <reaction evidence="10">
        <text>L-threonyl-[protein] + ATP = O-phospho-L-threonyl-[protein] + ADP + H(+)</text>
        <dbReference type="Rhea" id="RHEA:46608"/>
        <dbReference type="Rhea" id="RHEA-COMP:11060"/>
        <dbReference type="Rhea" id="RHEA-COMP:11605"/>
        <dbReference type="ChEBI" id="CHEBI:15378"/>
        <dbReference type="ChEBI" id="CHEBI:30013"/>
        <dbReference type="ChEBI" id="CHEBI:30616"/>
        <dbReference type="ChEBI" id="CHEBI:61977"/>
        <dbReference type="ChEBI" id="CHEBI:456216"/>
        <dbReference type="EC" id="2.7.12.1"/>
    </reaction>
</comment>
<evidence type="ECO:0000256" key="9">
    <source>
        <dbReference type="ARBA" id="ARBA00049003"/>
    </source>
</evidence>
<keyword evidence="7" id="KW-0418">Kinase</keyword>
<evidence type="ECO:0000256" key="8">
    <source>
        <dbReference type="ARBA" id="ARBA00022840"/>
    </source>
</evidence>
<dbReference type="Pfam" id="PF00069">
    <property type="entry name" value="Pkinase"/>
    <property type="match status" value="1"/>
</dbReference>
<dbReference type="PROSITE" id="PS50011">
    <property type="entry name" value="PROTEIN_KINASE_DOM"/>
    <property type="match status" value="1"/>
</dbReference>
<dbReference type="AlphaFoldDB" id="A0A9P0F6I6"/>
<dbReference type="InterPro" id="IPR042521">
    <property type="entry name" value="DYRK"/>
</dbReference>
<dbReference type="FunFam" id="1.10.510.10:FF:000112">
    <property type="entry name" value="Putative dual specificity tyrosine-phosphorylation-regulated kinase 2"/>
    <property type="match status" value="1"/>
</dbReference>
<comment type="catalytic activity">
    <reaction evidence="9">
        <text>L-seryl-[protein] + ATP = O-phospho-L-seryl-[protein] + ADP + H(+)</text>
        <dbReference type="Rhea" id="RHEA:17989"/>
        <dbReference type="Rhea" id="RHEA-COMP:9863"/>
        <dbReference type="Rhea" id="RHEA-COMP:11604"/>
        <dbReference type="ChEBI" id="CHEBI:15378"/>
        <dbReference type="ChEBI" id="CHEBI:29999"/>
        <dbReference type="ChEBI" id="CHEBI:30616"/>
        <dbReference type="ChEBI" id="CHEBI:83421"/>
        <dbReference type="ChEBI" id="CHEBI:456216"/>
        <dbReference type="EC" id="2.7.12.1"/>
    </reaction>
</comment>
<dbReference type="Gene3D" id="1.10.510.10">
    <property type="entry name" value="Transferase(Phosphotransferase) domain 1"/>
    <property type="match status" value="1"/>
</dbReference>
<feature type="binding site" evidence="12">
    <location>
        <position position="220"/>
    </location>
    <ligand>
        <name>ATP</name>
        <dbReference type="ChEBI" id="CHEBI:30616"/>
    </ligand>
</feature>
<keyword evidence="15" id="KW-1185">Reference proteome</keyword>
<protein>
    <recommendedName>
        <fullName evidence="2">dual-specificity kinase</fullName>
        <ecNumber evidence="2">2.7.12.1</ecNumber>
    </recommendedName>
</protein>
<dbReference type="InterPro" id="IPR017441">
    <property type="entry name" value="Protein_kinase_ATP_BS"/>
</dbReference>
<dbReference type="InterPro" id="IPR000719">
    <property type="entry name" value="Prot_kinase_dom"/>
</dbReference>
<evidence type="ECO:0000256" key="5">
    <source>
        <dbReference type="ARBA" id="ARBA00022679"/>
    </source>
</evidence>
<gene>
    <name evidence="14" type="ORF">BEMITA_LOCUS12714</name>
</gene>
<dbReference type="FunFam" id="3.30.200.20:FF:000127">
    <property type="entry name" value="Putative dual specificity tyrosine-phosphorylation-regulated kinase 2"/>
    <property type="match status" value="1"/>
</dbReference>
<dbReference type="GO" id="GO:0005524">
    <property type="term" value="F:ATP binding"/>
    <property type="evidence" value="ECO:0007669"/>
    <property type="project" value="UniProtKB-UniRule"/>
</dbReference>
<evidence type="ECO:0000256" key="2">
    <source>
        <dbReference type="ARBA" id="ARBA00013203"/>
    </source>
</evidence>
<comment type="similarity">
    <text evidence="1">Belongs to the protein kinase superfamily. CMGC Ser/Thr protein kinase family. MNB/DYRK subfamily.</text>
</comment>
<dbReference type="PANTHER" id="PTHR24058">
    <property type="entry name" value="DUAL SPECIFICITY PROTEIN KINASE"/>
    <property type="match status" value="1"/>
</dbReference>
<evidence type="ECO:0000256" key="10">
    <source>
        <dbReference type="ARBA" id="ARBA00049308"/>
    </source>
</evidence>
<dbReference type="GO" id="GO:0005737">
    <property type="term" value="C:cytoplasm"/>
    <property type="evidence" value="ECO:0007669"/>
    <property type="project" value="TreeGrafter"/>
</dbReference>
<accession>A0A9P0F6I6</accession>
<keyword evidence="5" id="KW-0808">Transferase</keyword>
<proteinExistence type="inferred from homology"/>
<dbReference type="GO" id="GO:0005634">
    <property type="term" value="C:nucleus"/>
    <property type="evidence" value="ECO:0007669"/>
    <property type="project" value="TreeGrafter"/>
</dbReference>
<dbReference type="SMART" id="SM00220">
    <property type="entry name" value="S_TKc"/>
    <property type="match status" value="1"/>
</dbReference>
<dbReference type="PROSITE" id="PS00107">
    <property type="entry name" value="PROTEIN_KINASE_ATP"/>
    <property type="match status" value="1"/>
</dbReference>
<dbReference type="EC" id="2.7.12.1" evidence="2"/>
<dbReference type="Gene3D" id="3.30.10.30">
    <property type="entry name" value="DYRK"/>
    <property type="match status" value="1"/>
</dbReference>
<keyword evidence="6 12" id="KW-0547">Nucleotide-binding</keyword>
<feature type="domain" description="Protein kinase" evidence="13">
    <location>
        <begin position="191"/>
        <end position="504"/>
    </location>
</feature>
<reference evidence="14" key="1">
    <citation type="submission" date="2021-12" db="EMBL/GenBank/DDBJ databases">
        <authorList>
            <person name="King R."/>
        </authorList>
    </citation>
    <scope>NUCLEOTIDE SEQUENCE</scope>
</reference>
<evidence type="ECO:0000256" key="3">
    <source>
        <dbReference type="ARBA" id="ARBA00022527"/>
    </source>
</evidence>
<evidence type="ECO:0000313" key="14">
    <source>
        <dbReference type="EMBL" id="CAH0394413.1"/>
    </source>
</evidence>
<dbReference type="InterPro" id="IPR008271">
    <property type="entry name" value="Ser/Thr_kinase_AS"/>
</dbReference>
<dbReference type="Gene3D" id="3.30.200.20">
    <property type="entry name" value="Phosphorylase Kinase, domain 1"/>
    <property type="match status" value="1"/>
</dbReference>
<evidence type="ECO:0000313" key="15">
    <source>
        <dbReference type="Proteomes" id="UP001152759"/>
    </source>
</evidence>
<evidence type="ECO:0000256" key="11">
    <source>
        <dbReference type="ARBA" id="ARBA00051680"/>
    </source>
</evidence>
<dbReference type="SUPFAM" id="SSF56112">
    <property type="entry name" value="Protein kinase-like (PK-like)"/>
    <property type="match status" value="1"/>
</dbReference>
<comment type="catalytic activity">
    <reaction evidence="11">
        <text>L-tyrosyl-[protein] + ATP = O-phospho-L-tyrosyl-[protein] + ADP + H(+)</text>
        <dbReference type="Rhea" id="RHEA:10596"/>
        <dbReference type="Rhea" id="RHEA-COMP:10136"/>
        <dbReference type="Rhea" id="RHEA-COMP:20101"/>
        <dbReference type="ChEBI" id="CHEBI:15378"/>
        <dbReference type="ChEBI" id="CHEBI:30616"/>
        <dbReference type="ChEBI" id="CHEBI:46858"/>
        <dbReference type="ChEBI" id="CHEBI:61978"/>
        <dbReference type="ChEBI" id="CHEBI:456216"/>
        <dbReference type="EC" id="2.7.12.1"/>
    </reaction>
</comment>
<dbReference type="PANTHER" id="PTHR24058:SF112">
    <property type="entry name" value="DUAL SPECIFICITY TYROSINE-PHOSPHORYLATION-REGULATED KINASE 3 HOMOLOG-RELATED"/>
    <property type="match status" value="1"/>
</dbReference>
<evidence type="ECO:0000256" key="1">
    <source>
        <dbReference type="ARBA" id="ARBA00008867"/>
    </source>
</evidence>
<dbReference type="InterPro" id="IPR050494">
    <property type="entry name" value="Ser_Thr_dual-spec_kinase"/>
</dbReference>
<dbReference type="InterPro" id="IPR011009">
    <property type="entry name" value="Kinase-like_dom_sf"/>
</dbReference>
<evidence type="ECO:0000256" key="12">
    <source>
        <dbReference type="PROSITE-ProRule" id="PRU10141"/>
    </source>
</evidence>
<dbReference type="KEGG" id="btab:109044539"/>
<dbReference type="GO" id="GO:0005856">
    <property type="term" value="C:cytoskeleton"/>
    <property type="evidence" value="ECO:0007669"/>
    <property type="project" value="TreeGrafter"/>
</dbReference>
<evidence type="ECO:0000256" key="4">
    <source>
        <dbReference type="ARBA" id="ARBA00022553"/>
    </source>
</evidence>
<evidence type="ECO:0000259" key="13">
    <source>
        <dbReference type="PROSITE" id="PS50011"/>
    </source>
</evidence>
<keyword evidence="3" id="KW-0723">Serine/threonine-protein kinase</keyword>
<name>A0A9P0F6I6_BEMTA</name>
<evidence type="ECO:0000256" key="7">
    <source>
        <dbReference type="ARBA" id="ARBA00022777"/>
    </source>
</evidence>
<keyword evidence="8 12" id="KW-0067">ATP-binding</keyword>
<keyword evidence="4" id="KW-0597">Phosphoprotein</keyword>
<dbReference type="PROSITE" id="PS00108">
    <property type="entry name" value="PROTEIN_KINASE_ST"/>
    <property type="match status" value="1"/>
</dbReference>
<sequence>MGSQLKTWPSPVEFSINSKKTSGDYKGPVLQDINMPLSRNQSVVNNVNGASCSVPNEEYTESKDHLPPLKYGINDDFNNMCVKSTNSCTTNTTHQSLPLVSSSEDAQSCVPFKNGTKLKTMVATPEQVVKMYINKLTPYELLEIYTYPQIYFIGASAKKRPGIVGAPNNCSYDNEQGSYIHIAHDHIAYRYEVLKTIGKGSFGQVLKVYDHKNHEHVALKVVRNEKRFHRQAQEEIRILEHLRNQDEDNTMNIIHMFNSFTFRNHMCITFELLSVNLYELIKKNKFQGFSLQLVRKFSHSLLQCLDALNKFKIIHCDLKPENILLKQQGRSGIKVIDFGSSCYENERVYTYIQSRFYRAPEVILGVKYGMPIDMWSFGCILAELLTGFPLLPGEDESDQFACIIELLGLPPKELLSASKRTQIFMNSKGHPRYCSKTVLSNGMTLLGPGTSRRGKTRGAPGSKTFSGALKGCDDPLFLDFIRRCLAWDPAERLTPAAALRHQWLRRRLPRPPPTPGSASLRTVTVSESHHIAKLPPVS</sequence>
<dbReference type="Proteomes" id="UP001152759">
    <property type="component" value="Chromosome 8"/>
</dbReference>
<dbReference type="GO" id="GO:0004712">
    <property type="term" value="F:protein serine/threonine/tyrosine kinase activity"/>
    <property type="evidence" value="ECO:0007669"/>
    <property type="project" value="UniProtKB-EC"/>
</dbReference>
<dbReference type="GO" id="GO:0004674">
    <property type="term" value="F:protein serine/threonine kinase activity"/>
    <property type="evidence" value="ECO:0007669"/>
    <property type="project" value="UniProtKB-KW"/>
</dbReference>
<organism evidence="14 15">
    <name type="scientific">Bemisia tabaci</name>
    <name type="common">Sweetpotato whitefly</name>
    <name type="synonym">Aleurodes tabaci</name>
    <dbReference type="NCBI Taxonomy" id="7038"/>
    <lineage>
        <taxon>Eukaryota</taxon>
        <taxon>Metazoa</taxon>
        <taxon>Ecdysozoa</taxon>
        <taxon>Arthropoda</taxon>
        <taxon>Hexapoda</taxon>
        <taxon>Insecta</taxon>
        <taxon>Pterygota</taxon>
        <taxon>Neoptera</taxon>
        <taxon>Paraneoptera</taxon>
        <taxon>Hemiptera</taxon>
        <taxon>Sternorrhyncha</taxon>
        <taxon>Aleyrodoidea</taxon>
        <taxon>Aleyrodidae</taxon>
        <taxon>Aleyrodinae</taxon>
        <taxon>Bemisia</taxon>
    </lineage>
</organism>
<dbReference type="EMBL" id="OU963869">
    <property type="protein sequence ID" value="CAH0394413.1"/>
    <property type="molecule type" value="Genomic_DNA"/>
</dbReference>
<dbReference type="OrthoDB" id="9332038at2759"/>
<evidence type="ECO:0000256" key="6">
    <source>
        <dbReference type="ARBA" id="ARBA00022741"/>
    </source>
</evidence>